<feature type="compositionally biased region" description="Low complexity" evidence="1">
    <location>
        <begin position="473"/>
        <end position="483"/>
    </location>
</feature>
<accession>A0AAD5VE96</accession>
<feature type="compositionally biased region" description="Basic residues" evidence="1">
    <location>
        <begin position="37"/>
        <end position="46"/>
    </location>
</feature>
<dbReference type="Proteomes" id="UP001212997">
    <property type="component" value="Unassembled WGS sequence"/>
</dbReference>
<gene>
    <name evidence="2" type="ORF">NLI96_g702</name>
</gene>
<feature type="region of interest" description="Disordered" evidence="1">
    <location>
        <begin position="447"/>
        <end position="528"/>
    </location>
</feature>
<feature type="region of interest" description="Disordered" evidence="1">
    <location>
        <begin position="271"/>
        <end position="307"/>
    </location>
</feature>
<protein>
    <submittedName>
        <fullName evidence="2">Uncharacterized protein</fullName>
    </submittedName>
</protein>
<evidence type="ECO:0000313" key="3">
    <source>
        <dbReference type="Proteomes" id="UP001212997"/>
    </source>
</evidence>
<feature type="compositionally biased region" description="Low complexity" evidence="1">
    <location>
        <begin position="575"/>
        <end position="584"/>
    </location>
</feature>
<feature type="compositionally biased region" description="Polar residues" evidence="1">
    <location>
        <begin position="1"/>
        <end position="12"/>
    </location>
</feature>
<organism evidence="2 3">
    <name type="scientific">Meripilus lineatus</name>
    <dbReference type="NCBI Taxonomy" id="2056292"/>
    <lineage>
        <taxon>Eukaryota</taxon>
        <taxon>Fungi</taxon>
        <taxon>Dikarya</taxon>
        <taxon>Basidiomycota</taxon>
        <taxon>Agaricomycotina</taxon>
        <taxon>Agaricomycetes</taxon>
        <taxon>Polyporales</taxon>
        <taxon>Meripilaceae</taxon>
        <taxon>Meripilus</taxon>
    </lineage>
</organism>
<feature type="compositionally biased region" description="Low complexity" evidence="1">
    <location>
        <begin position="106"/>
        <end position="126"/>
    </location>
</feature>
<sequence length="642" mass="69732">MSSLHVFTSSFKPPSSDEVVEDSEPEREERRRELAARKKRLGKRRHDPPSSNGLPHAAAVPPPIVVDISDDDPSPLIALPPKATQSLPPAQGLLFSGGPVSRNAKPGYISISDGPSSGSDKGSGSSTRLNSDPVAREPPKSGFLASTSSSGMIVGSPPAEVDERPFDLNRFAFKSSSRSSSIAPSARSYSTAAKALPKPSSKANKEIIEINEAALKKINKCPCCDLTWTVRKTAPQKLKHIRTCAKKNQITSDTIHHLVAKHVEAVASAASASKEGASSTPAAPNTLLGEAMQEPEPAAKKRGRRPAVAETVKSIADTREDILARARLLLGSGQGLKPPSTAASPLKTQPFGESALARLHKGKSPLLNHSYVQPYIATPLDNRSALKESLGPAEDHKSQSDSEIFFDWDPTPPRHEDNDRTHGPKPTSSHVNYDDFEHDVTFLATHSDPPEEELVYTASPPKSTPGRPKKQISVSSESEQVQSPRSTRRRSKDTQRRSSVPSPGTSRRPLEISSDELPEELSNVGWSDSDNEDGVLHFVPESDLAPFRASPKRNSLPRSVPFVTTPSSQLSFPVKKAQTKNTQKTTKRTQDLPLSSNSLINPTPRMPRSVSPSRLATTARKKEIERNRGRNNRRKPNYLCNR</sequence>
<feature type="compositionally biased region" description="Polar residues" evidence="1">
    <location>
        <begin position="592"/>
        <end position="601"/>
    </location>
</feature>
<reference evidence="2" key="1">
    <citation type="submission" date="2022-07" db="EMBL/GenBank/DDBJ databases">
        <title>Genome Sequence of Physisporinus lineatus.</title>
        <authorList>
            <person name="Buettner E."/>
        </authorList>
    </citation>
    <scope>NUCLEOTIDE SEQUENCE</scope>
    <source>
        <strain evidence="2">VT162</strain>
    </source>
</reference>
<feature type="compositionally biased region" description="Basic and acidic residues" evidence="1">
    <location>
        <begin position="412"/>
        <end position="422"/>
    </location>
</feature>
<keyword evidence="3" id="KW-1185">Reference proteome</keyword>
<comment type="caution">
    <text evidence="2">The sequence shown here is derived from an EMBL/GenBank/DDBJ whole genome shotgun (WGS) entry which is preliminary data.</text>
</comment>
<feature type="compositionally biased region" description="Polar residues" evidence="1">
    <location>
        <begin position="552"/>
        <end position="571"/>
    </location>
</feature>
<dbReference type="AlphaFoldDB" id="A0AAD5VE96"/>
<feature type="region of interest" description="Disordered" evidence="1">
    <location>
        <begin position="1"/>
        <end position="161"/>
    </location>
</feature>
<feature type="region of interest" description="Disordered" evidence="1">
    <location>
        <begin position="546"/>
        <end position="642"/>
    </location>
</feature>
<name>A0AAD5VE96_9APHY</name>
<evidence type="ECO:0000256" key="1">
    <source>
        <dbReference type="SAM" id="MobiDB-lite"/>
    </source>
</evidence>
<feature type="compositionally biased region" description="Basic and acidic residues" evidence="1">
    <location>
        <begin position="27"/>
        <end position="36"/>
    </location>
</feature>
<feature type="region of interest" description="Disordered" evidence="1">
    <location>
        <begin position="387"/>
        <end position="433"/>
    </location>
</feature>
<dbReference type="EMBL" id="JANAWD010000012">
    <property type="protein sequence ID" value="KAJ3491428.1"/>
    <property type="molecule type" value="Genomic_DNA"/>
</dbReference>
<proteinExistence type="predicted"/>
<evidence type="ECO:0000313" key="2">
    <source>
        <dbReference type="EMBL" id="KAJ3491428.1"/>
    </source>
</evidence>